<name>A0A7Z0WRZ6_9PSEU</name>
<dbReference type="Pfam" id="PF01041">
    <property type="entry name" value="DegT_DnrJ_EryC1"/>
    <property type="match status" value="1"/>
</dbReference>
<dbReference type="GO" id="GO:0030170">
    <property type="term" value="F:pyridoxal phosphate binding"/>
    <property type="evidence" value="ECO:0007669"/>
    <property type="project" value="TreeGrafter"/>
</dbReference>
<dbReference type="PANTHER" id="PTHR30244:SF34">
    <property type="entry name" value="DTDP-4-AMINO-4,6-DIDEOXYGALACTOSE TRANSAMINASE"/>
    <property type="match status" value="1"/>
</dbReference>
<sequence>MEEQQMRNPAQVQADSSLVMNGGPRRITHELVEDTGIAVTAADDVADIVRTGRTVYWGGGPRSKRLEREFADHIGRSMAFFHNSGTAALQTALFALGVTDGTPVAITDSGFVASLNVIQHLRARPVFLPTAPETLLCQEDVSDWVDGVDVHTALLTHFFGNVLDAPATFASTGAEYLVEDAGQAHGATLRGRPVGSFGDIGSFAGSHKKLVTSGQGGLNVYDDPTIDFRMRAYAHHGHSQGENIYPGYNFRGGEMEATLGLAALADLPTRVAARNRTAAAITEILEKAGLTVARTPAGLDCTPAWFDVPVLLDESWLGHRDWLIDVLRQDGIELWKYPALIALPWVKPYMANHGWWGEREEELLRVERRLWDRLVLIPTQISAEDGRVVAEALAEILS</sequence>
<comment type="caution">
    <text evidence="6">The sequence shown here is derived from an EMBL/GenBank/DDBJ whole genome shotgun (WGS) entry which is preliminary data.</text>
</comment>
<dbReference type="Gene3D" id="3.40.640.10">
    <property type="entry name" value="Type I PLP-dependent aspartate aminotransferase-like (Major domain)"/>
    <property type="match status" value="1"/>
</dbReference>
<protein>
    <recommendedName>
        <fullName evidence="8">dTDP-4-amino-4,6-dideoxygalactose transaminase</fullName>
    </recommendedName>
</protein>
<dbReference type="InterPro" id="IPR015422">
    <property type="entry name" value="PyrdxlP-dep_Trfase_small"/>
</dbReference>
<keyword evidence="7" id="KW-1185">Reference proteome</keyword>
<evidence type="ECO:0000256" key="4">
    <source>
        <dbReference type="RuleBase" id="RU004508"/>
    </source>
</evidence>
<dbReference type="InterPro" id="IPR015421">
    <property type="entry name" value="PyrdxlP-dep_Trfase_major"/>
</dbReference>
<dbReference type="GO" id="GO:0008483">
    <property type="term" value="F:transaminase activity"/>
    <property type="evidence" value="ECO:0007669"/>
    <property type="project" value="TreeGrafter"/>
</dbReference>
<reference evidence="6 7" key="1">
    <citation type="submission" date="2016-12" db="EMBL/GenBank/DDBJ databases">
        <title>The draft genome sequence of Actinophytocola xinjiangensis.</title>
        <authorList>
            <person name="Wang W."/>
            <person name="Yuan L."/>
        </authorList>
    </citation>
    <scope>NUCLEOTIDE SEQUENCE [LARGE SCALE GENOMIC DNA]</scope>
    <source>
        <strain evidence="6 7">CGMCC 4.4663</strain>
    </source>
</reference>
<feature type="modified residue" description="N6-(pyridoxal phosphate)lysine" evidence="3">
    <location>
        <position position="209"/>
    </location>
</feature>
<evidence type="ECO:0000256" key="1">
    <source>
        <dbReference type="ARBA" id="ARBA00001933"/>
    </source>
</evidence>
<evidence type="ECO:0000256" key="3">
    <source>
        <dbReference type="PIRSR" id="PIRSR000390-2"/>
    </source>
</evidence>
<evidence type="ECO:0000256" key="5">
    <source>
        <dbReference type="SAM" id="MobiDB-lite"/>
    </source>
</evidence>
<evidence type="ECO:0008006" key="8">
    <source>
        <dbReference type="Google" id="ProtNLM"/>
    </source>
</evidence>
<feature type="region of interest" description="Disordered" evidence="5">
    <location>
        <begin position="1"/>
        <end position="22"/>
    </location>
</feature>
<dbReference type="InterPro" id="IPR015424">
    <property type="entry name" value="PyrdxlP-dep_Trfase"/>
</dbReference>
<dbReference type="PANTHER" id="PTHR30244">
    <property type="entry name" value="TRANSAMINASE"/>
    <property type="match status" value="1"/>
</dbReference>
<comment type="cofactor">
    <cofactor evidence="1">
        <name>pyridoxal 5'-phosphate</name>
        <dbReference type="ChEBI" id="CHEBI:597326"/>
    </cofactor>
</comment>
<dbReference type="PIRSF" id="PIRSF000390">
    <property type="entry name" value="PLP_StrS"/>
    <property type="match status" value="1"/>
</dbReference>
<evidence type="ECO:0000313" key="6">
    <source>
        <dbReference type="EMBL" id="OLF14255.1"/>
    </source>
</evidence>
<dbReference type="AlphaFoldDB" id="A0A7Z0WRZ6"/>
<organism evidence="6 7">
    <name type="scientific">Actinophytocola xinjiangensis</name>
    <dbReference type="NCBI Taxonomy" id="485602"/>
    <lineage>
        <taxon>Bacteria</taxon>
        <taxon>Bacillati</taxon>
        <taxon>Actinomycetota</taxon>
        <taxon>Actinomycetes</taxon>
        <taxon>Pseudonocardiales</taxon>
        <taxon>Pseudonocardiaceae</taxon>
    </lineage>
</organism>
<feature type="active site" description="Proton acceptor" evidence="2">
    <location>
        <position position="209"/>
    </location>
</feature>
<dbReference type="EMBL" id="MSIF01000001">
    <property type="protein sequence ID" value="OLF14255.1"/>
    <property type="molecule type" value="Genomic_DNA"/>
</dbReference>
<evidence type="ECO:0000256" key="2">
    <source>
        <dbReference type="PIRSR" id="PIRSR000390-1"/>
    </source>
</evidence>
<accession>A0A7Z0WRZ6</accession>
<dbReference type="Proteomes" id="UP000185696">
    <property type="component" value="Unassembled WGS sequence"/>
</dbReference>
<feature type="compositionally biased region" description="Polar residues" evidence="5">
    <location>
        <begin position="1"/>
        <end position="19"/>
    </location>
</feature>
<dbReference type="Gene3D" id="3.90.1150.10">
    <property type="entry name" value="Aspartate Aminotransferase, domain 1"/>
    <property type="match status" value="1"/>
</dbReference>
<proteinExistence type="inferred from homology"/>
<gene>
    <name evidence="6" type="ORF">BLA60_03730</name>
</gene>
<comment type="similarity">
    <text evidence="4">Belongs to the DegT/DnrJ/EryC1 family.</text>
</comment>
<evidence type="ECO:0000313" key="7">
    <source>
        <dbReference type="Proteomes" id="UP000185696"/>
    </source>
</evidence>
<dbReference type="SUPFAM" id="SSF53383">
    <property type="entry name" value="PLP-dependent transferases"/>
    <property type="match status" value="1"/>
</dbReference>
<dbReference type="InterPro" id="IPR000653">
    <property type="entry name" value="DegT/StrS_aminotransferase"/>
</dbReference>
<dbReference type="GO" id="GO:0000271">
    <property type="term" value="P:polysaccharide biosynthetic process"/>
    <property type="evidence" value="ECO:0007669"/>
    <property type="project" value="TreeGrafter"/>
</dbReference>
<keyword evidence="3 4" id="KW-0663">Pyridoxal phosphate</keyword>